<feature type="domain" description="Methyltransferase" evidence="2">
    <location>
        <begin position="181"/>
        <end position="275"/>
    </location>
</feature>
<dbReference type="Proteomes" id="UP000070501">
    <property type="component" value="Unassembled WGS sequence"/>
</dbReference>
<evidence type="ECO:0000313" key="3">
    <source>
        <dbReference type="EMBL" id="KXJ92220.1"/>
    </source>
</evidence>
<dbReference type="OrthoDB" id="416786at2759"/>
<sequence>MDAANIKRIWSISDRLALLRPGVAADALRSSRRSNHAIAKQGREQGSDTHRKRIQNILVKQDVVAQAMVLFTDGPGEAEDDAFEAFITTHKTHEEEGLPGSHGTPSSNTDDEHKEQRVEFWADYWNTLVYSAMGDLDLGSIGRDFLGWTSLYDGKEIDKNEMNEWLDETIKTIVDLCAGEASHVLEIGTGSGMILFNIISEVQSYVGLEMSPTAVSFIKEVLESKENLTDKIHMLLGTAADLSSLQIPTEPDLVVINSVAQYFPTQQYLLGVIEAIGNIPSVNRAFIGDVRSLALCNEFLFSKAIHDLGDKATSRELRSAMSTSAQREMELLIDPGFFTALPDRLAGLVQHVEILPKCMKANNELSRFRYGVVIHFNRQSDATLAVRGIDAANGERLDFVSEGLDMEALYQRLQASPSDTLLVSNIPNVKTSVDSRLYAIATGLEGSDDDGYDIQSPGWIPAARRAAERRPAMSTLELLDVAHRSGYRVVMSAARQFSQRGGLDAIFYKGHDIMTKNSGEEHAGGLTRFRFPTDHAGRDMDTLTTHPMRLQAKRTIVERLKQSLQAELPVHLVPRQIHVVEELPKLGTDQDHSYACQMRLF</sequence>
<evidence type="ECO:0000313" key="4">
    <source>
        <dbReference type="Proteomes" id="UP000070501"/>
    </source>
</evidence>
<dbReference type="InterPro" id="IPR025714">
    <property type="entry name" value="Methyltranfer_dom"/>
</dbReference>
<dbReference type="AlphaFoldDB" id="A0A136J4T5"/>
<dbReference type="InParanoid" id="A0A136J4T5"/>
<feature type="region of interest" description="Disordered" evidence="1">
    <location>
        <begin position="29"/>
        <end position="50"/>
    </location>
</feature>
<name>A0A136J4T5_9PEZI</name>
<protein>
    <recommendedName>
        <fullName evidence="2">Methyltransferase domain-containing protein</fullName>
    </recommendedName>
</protein>
<dbReference type="STRING" id="196109.A0A136J4T5"/>
<dbReference type="CDD" id="cd02440">
    <property type="entry name" value="AdoMet_MTases"/>
    <property type="match status" value="1"/>
</dbReference>
<dbReference type="EMBL" id="KQ964249">
    <property type="protein sequence ID" value="KXJ92220.1"/>
    <property type="molecule type" value="Genomic_DNA"/>
</dbReference>
<reference evidence="4" key="1">
    <citation type="submission" date="2016-02" db="EMBL/GenBank/DDBJ databases">
        <title>Draft genome sequence of Microdochium bolleyi, a fungal endophyte of beachgrass.</title>
        <authorList>
            <consortium name="DOE Joint Genome Institute"/>
            <person name="David A.S."/>
            <person name="May G."/>
            <person name="Haridas S."/>
            <person name="Lim J."/>
            <person name="Wang M."/>
            <person name="Labutti K."/>
            <person name="Lipzen A."/>
            <person name="Barry K."/>
            <person name="Grigoriev I.V."/>
        </authorList>
    </citation>
    <scope>NUCLEOTIDE SEQUENCE [LARGE SCALE GENOMIC DNA]</scope>
    <source>
        <strain evidence="4">J235TASD1</strain>
    </source>
</reference>
<gene>
    <name evidence="3" type="ORF">Micbo1qcDRAFT_204223</name>
</gene>
<keyword evidence="4" id="KW-1185">Reference proteome</keyword>
<evidence type="ECO:0000259" key="2">
    <source>
        <dbReference type="Pfam" id="PF13847"/>
    </source>
</evidence>
<evidence type="ECO:0000256" key="1">
    <source>
        <dbReference type="SAM" id="MobiDB-lite"/>
    </source>
</evidence>
<dbReference type="Pfam" id="PF13847">
    <property type="entry name" value="Methyltransf_31"/>
    <property type="match status" value="1"/>
</dbReference>
<accession>A0A136J4T5</accession>
<feature type="region of interest" description="Disordered" evidence="1">
    <location>
        <begin position="92"/>
        <end position="113"/>
    </location>
</feature>
<dbReference type="InterPro" id="IPR029063">
    <property type="entry name" value="SAM-dependent_MTases_sf"/>
</dbReference>
<dbReference type="Gene3D" id="3.40.50.150">
    <property type="entry name" value="Vaccinia Virus protein VP39"/>
    <property type="match status" value="1"/>
</dbReference>
<organism evidence="3 4">
    <name type="scientific">Microdochium bolleyi</name>
    <dbReference type="NCBI Taxonomy" id="196109"/>
    <lineage>
        <taxon>Eukaryota</taxon>
        <taxon>Fungi</taxon>
        <taxon>Dikarya</taxon>
        <taxon>Ascomycota</taxon>
        <taxon>Pezizomycotina</taxon>
        <taxon>Sordariomycetes</taxon>
        <taxon>Xylariomycetidae</taxon>
        <taxon>Xylariales</taxon>
        <taxon>Microdochiaceae</taxon>
        <taxon>Microdochium</taxon>
    </lineage>
</organism>
<proteinExistence type="predicted"/>
<dbReference type="SUPFAM" id="SSF53335">
    <property type="entry name" value="S-adenosyl-L-methionine-dependent methyltransferases"/>
    <property type="match status" value="1"/>
</dbReference>